<gene>
    <name evidence="1" type="ORF">DSPE1174_LOCUS12476</name>
</gene>
<evidence type="ECO:0000313" key="1">
    <source>
        <dbReference type="EMBL" id="CAD9416568.1"/>
    </source>
</evidence>
<proteinExistence type="predicted"/>
<dbReference type="AlphaFoldDB" id="A0A7S2FXJ5"/>
<protein>
    <submittedName>
        <fullName evidence="1">Uncharacterized protein</fullName>
    </submittedName>
</protein>
<name>A0A7S2FXJ5_9STRA</name>
<reference evidence="1" key="1">
    <citation type="submission" date="2021-01" db="EMBL/GenBank/DDBJ databases">
        <authorList>
            <person name="Corre E."/>
            <person name="Pelletier E."/>
            <person name="Niang G."/>
            <person name="Scheremetjew M."/>
            <person name="Finn R."/>
            <person name="Kale V."/>
            <person name="Holt S."/>
            <person name="Cochrane G."/>
            <person name="Meng A."/>
            <person name="Brown T."/>
            <person name="Cohen L."/>
        </authorList>
    </citation>
    <scope>NUCLEOTIDE SEQUENCE</scope>
    <source>
        <strain evidence="1">CCMP1381</strain>
    </source>
</reference>
<accession>A0A7S2FXJ5</accession>
<dbReference type="EMBL" id="HBGS01024551">
    <property type="protein sequence ID" value="CAD9416568.1"/>
    <property type="molecule type" value="Transcribed_RNA"/>
</dbReference>
<organism evidence="1">
    <name type="scientific">Octactis speculum</name>
    <dbReference type="NCBI Taxonomy" id="3111310"/>
    <lineage>
        <taxon>Eukaryota</taxon>
        <taxon>Sar</taxon>
        <taxon>Stramenopiles</taxon>
        <taxon>Ochrophyta</taxon>
        <taxon>Dictyochophyceae</taxon>
        <taxon>Dictyochales</taxon>
        <taxon>Dictyochaceae</taxon>
        <taxon>Octactis</taxon>
    </lineage>
</organism>
<sequence>MHAEKKQSCVLCCKAPVVITNNMTVCQPFVIVVRADGALGAVTRSALLQIAQIAQSSERDTPVTNAYLDSNERGEQAEEPALDSACVDELEARISEVVRHWQ</sequence>